<evidence type="ECO:0008006" key="3">
    <source>
        <dbReference type="Google" id="ProtNLM"/>
    </source>
</evidence>
<proteinExistence type="predicted"/>
<evidence type="ECO:0000313" key="2">
    <source>
        <dbReference type="Proteomes" id="UP000555728"/>
    </source>
</evidence>
<organism evidence="1 2">
    <name type="scientific">Roseospira goensis</name>
    <dbReference type="NCBI Taxonomy" id="391922"/>
    <lineage>
        <taxon>Bacteria</taxon>
        <taxon>Pseudomonadati</taxon>
        <taxon>Pseudomonadota</taxon>
        <taxon>Alphaproteobacteria</taxon>
        <taxon>Rhodospirillales</taxon>
        <taxon>Rhodospirillaceae</taxon>
        <taxon>Roseospira</taxon>
    </lineage>
</organism>
<dbReference type="RefSeq" id="WP_184430902.1">
    <property type="nucleotide sequence ID" value="NZ_JACIGI010000001.1"/>
</dbReference>
<comment type="caution">
    <text evidence="1">The sequence shown here is derived from an EMBL/GenBank/DDBJ whole genome shotgun (WGS) entry which is preliminary data.</text>
</comment>
<keyword evidence="2" id="KW-1185">Reference proteome</keyword>
<dbReference type="EMBL" id="JACIGI010000001">
    <property type="protein sequence ID" value="MBB4284429.1"/>
    <property type="molecule type" value="Genomic_DNA"/>
</dbReference>
<name>A0A7W6WJ82_9PROT</name>
<dbReference type="Proteomes" id="UP000555728">
    <property type="component" value="Unassembled WGS sequence"/>
</dbReference>
<gene>
    <name evidence="1" type="ORF">GGD88_000135</name>
</gene>
<reference evidence="1 2" key="1">
    <citation type="submission" date="2020-08" db="EMBL/GenBank/DDBJ databases">
        <title>Genome sequencing of Purple Non-Sulfur Bacteria from various extreme environments.</title>
        <authorList>
            <person name="Mayer M."/>
        </authorList>
    </citation>
    <scope>NUCLEOTIDE SEQUENCE [LARGE SCALE GENOMIC DNA]</scope>
    <source>
        <strain evidence="1 2">JA135</strain>
    </source>
</reference>
<accession>A0A7W6WJ82</accession>
<dbReference type="AlphaFoldDB" id="A0A7W6WJ82"/>
<protein>
    <recommendedName>
        <fullName evidence="3">STAS/SEC14 domain-containing protein</fullName>
    </recommendedName>
</protein>
<evidence type="ECO:0000313" key="1">
    <source>
        <dbReference type="EMBL" id="MBB4284429.1"/>
    </source>
</evidence>
<sequence length="138" mass="14958">MDVITERCGEITLTVSDRVLSDGRPVLLFTVSGEVTSAAFAHCLERVAGHGVLSPRCRAILDIAASTRRTDVDGLFHQADVLARARVKHLSVCYLSDTEATAALVPLVAEVFQRAGVRTDIHICQTLDDALAWMETLP</sequence>